<feature type="domain" description="Xrn1 helical" evidence="6">
    <location>
        <begin position="1324"/>
        <end position="1399"/>
    </location>
</feature>
<dbReference type="Gene3D" id="2.30.30.750">
    <property type="match status" value="1"/>
</dbReference>
<dbReference type="GO" id="GO:0000956">
    <property type="term" value="P:nuclear-transcribed mRNA catabolic process"/>
    <property type="evidence" value="ECO:0007669"/>
    <property type="project" value="TreeGrafter"/>
</dbReference>
<name>A0AAV4LW53_BABCB</name>
<evidence type="ECO:0000313" key="8">
    <source>
        <dbReference type="EMBL" id="GIX63840.1"/>
    </source>
</evidence>
<dbReference type="InterPro" id="IPR041385">
    <property type="entry name" value="SH3_12"/>
</dbReference>
<dbReference type="PANTHER" id="PTHR12341">
    <property type="entry name" value="5'-&gt;3' EXORIBONUCLEASE"/>
    <property type="match status" value="1"/>
</dbReference>
<dbReference type="Pfam" id="PF18129">
    <property type="entry name" value="SH3_12"/>
    <property type="match status" value="1"/>
</dbReference>
<dbReference type="PANTHER" id="PTHR12341:SF7">
    <property type="entry name" value="5'-3' EXORIBONUCLEASE 1"/>
    <property type="match status" value="1"/>
</dbReference>
<feature type="domain" description="Xrn1 helical" evidence="6">
    <location>
        <begin position="1425"/>
        <end position="1501"/>
    </location>
</feature>
<dbReference type="GO" id="GO:0003723">
    <property type="term" value="F:RNA binding"/>
    <property type="evidence" value="ECO:0007669"/>
    <property type="project" value="TreeGrafter"/>
</dbReference>
<evidence type="ECO:0000256" key="4">
    <source>
        <dbReference type="ARBA" id="ARBA00038299"/>
    </source>
</evidence>
<dbReference type="Proteomes" id="UP001497744">
    <property type="component" value="Unassembled WGS sequence"/>
</dbReference>
<dbReference type="Pfam" id="PF17846">
    <property type="entry name" value="XRN_M"/>
    <property type="match status" value="3"/>
</dbReference>
<organism evidence="8 9">
    <name type="scientific">Babesia caballi</name>
    <dbReference type="NCBI Taxonomy" id="5871"/>
    <lineage>
        <taxon>Eukaryota</taxon>
        <taxon>Sar</taxon>
        <taxon>Alveolata</taxon>
        <taxon>Apicomplexa</taxon>
        <taxon>Aconoidasida</taxon>
        <taxon>Piroplasmida</taxon>
        <taxon>Babesiidae</taxon>
        <taxon>Babesia</taxon>
    </lineage>
</organism>
<evidence type="ECO:0000259" key="7">
    <source>
        <dbReference type="Pfam" id="PF18129"/>
    </source>
</evidence>
<dbReference type="InterPro" id="IPR047008">
    <property type="entry name" value="XRN1_SH3_sf"/>
</dbReference>
<feature type="domain" description="5'-3' exoribonuclease 1 SH3-like" evidence="7">
    <location>
        <begin position="2148"/>
        <end position="2220"/>
    </location>
</feature>
<dbReference type="Pfam" id="PF03159">
    <property type="entry name" value="XRN_N"/>
    <property type="match status" value="1"/>
</dbReference>
<sequence length="2251" mass="251390">MSHWRGSDAMNLALRTVGLRRQNRCCYNTGYRRFSFLRSLFEAEQPLDKTPAPVSLFDKESVLHDFQASLNALASRNDASFTEYVSFLREAEYPPEDGLPSLSGHDTATLLLLADALTFISHSRLSAPQVAMLDKVAAELALRPFLQEATLDSTMLMHCAACLSRVRHASEAVKTLGVHLNKEVRSNCTQLLRRGQFVETLCAMAHIAHPSLVDMIVHTCCVRSNDLLAVDLARMPKLLSKFKIDDERVLLPLLERVANDPVKAFNSEPRLCRQFLAGIAAMGHMCDGEGIFTDKAVSKLLSLLTSGLERYSTDDVVFLISGMPSVDRLSRVGDEGCRELLRHLLMRIGVVTGDDTGAAAEKNAGSLQLLTTSQLIAVVGTVTRLDPFQGEIEAEADVMVSMVLGEKVGSLPAPTGKLTRLFDSLATEICNRADKCTSLQPHGETRGLQTTGLLNMDDVIPIIRLADRLFMASQSHQAVRERLFSVLQTAMASDLEKSDESVYAVIRNTLKCHSSTQRRLIKPVFHVLRRTAGKGKVGVNSHVNALKLLQALAQNECTASNNDDGNLFASVDANFVNESASQAIATVDNSLMEGSIEVGTCLDAISQLYLTMVRLANGGVADSNSADIMGRLRKRLLEAMSDTKCNMPQATVRNIAKLPDGDELGDHLDASIAAWAKVEDKQDSLTPPLDNALTYFVARCDAKLGELEGSGDDLDRLSGVADVLQRQLFEFGQTVDTHFGRKNYAHQGGHAADQHAWEASVGLRTLFKPPEEPRDVFLADNMRSVSKHFPVAQYRGIHHEATGIMSLFQLRRHLQECLTQLTQLELRLARLVRAEKGDATHTFKRLRESVAATVIAGRRIQRTGAADRNTQRTARLVQGIRQGILARGSAAEKDDAFRLLESLERGAGDAQAAGIPDGFDNLYLDVNGIIHNCSHSIEELCQSIRSEEDIFVLIFQYINNLVKIVRPRQLLYLAIDGVAPRAKIIQQRERRFRSAQDSKKNDVVFKTLVEEQKADAVAPDTSGGNKDFKFDPIQITPGTPFMERLTVRLQFFAHMMIHEHQAWKHLKIVVSGSDVPGEGEHKIMEYIRNNKARRYEEAQQGKAPVYVSHCIYGLDADLIMLSLATHEPYVCLLREQIYFFSKQTQTRMMMNMNDYVFMHIGVLRDYILHDLILVEELRRRPSSIDRVVDDFVLVTMFMGNDFLPHGKFAKIVDGGLNAYLSMYARYVEGCFKTAPRSDFWLVTGCGEINYYNLVRYLGMLVKRESSRITDELYCGADASKRADGRKPRKDAEITVIDVENTCIAKDPHEFRKKYAGPPKTVAEWRSRYYLAKMGIASDVILHNAQGGVEDPDAPRRTVPEVVRDYLEGIQWVMYYYYRGVPSWSWYLRCKYAPLLMDVQMFLKKERQRAGKTQVSAQLLSPSVTLAQVMQIAFDLAEPCTPFEQLMMVLPPAAAYMLPGVFASLMTDEDSPLRRFYPETFDIDMDDTHVQWGGITLLPVVPFLALQSYMNGALLSTGKNRFTAYPGGEGRLCYMESTKLTEDEKYRNNVGIARLYFFNPESAGKTVESPLETFKTIVRCMVDYRPFFNPTLRKGQTFPAELMMGLQKNACRVAADRGSNVWFPSLSMLPFTPFARVGVQVFQTRSHLPSVYLWIKQPLHRVAMRNLMKGARSTYVKVGYPYQHVGRLEAILTPYVTVREGKISVGNPQELALLLADIRQSLAKKGVIVSHRSPEPSLPSDPAASQKSSQALLKLLEALPGCAVSPNLPSVRQARAAGLDHVCENVVVRYRVLDINLQDTTQVCHSMLTFVHFVGKVDGNVPQLRREVFRGSAAAPSDVGISNNLNEMIALCDAIRQHEILYGKFSKPLIKAVCVMQGSLYGSVGAIDTVGNTFQEISAVFPVPDYRITIAENAMQLYERHVKLRRIVAEREAPKWYSFEEICCISSLPTTTATAVFHLLTHGQYHDDIGMHLALWSEEHGCVMCLPGYTRCPDALLTSEEMSRPDALLRGVEYSDAVVELVRRYRESFPELFLYFEQTNIRPNNGAKGGYRYHISLDQVFHENPQVSELRKDQLSSYVSAAVFRRQKLTVGNYQCLSPQEIDCISYVYDEGAPALADGGVASKLVRVSHMENLHIPAYNTGTVFLREQEVRLGECVLYINHKETVPLGTRGTVVGIYPQNADGSGRLFEVVLERGFVGASDLFGRCGKMRGIFVTISDILPLYHDAVEDLDAWSAVNQAHDRNNASNVSYV</sequence>
<accession>A0AAV4LW53</accession>
<reference evidence="8 9" key="1">
    <citation type="submission" date="2021-06" db="EMBL/GenBank/DDBJ databases">
        <title>Genome sequence of Babesia caballi.</title>
        <authorList>
            <person name="Yamagishi J."/>
            <person name="Kidaka T."/>
            <person name="Ochi A."/>
        </authorList>
    </citation>
    <scope>NUCLEOTIDE SEQUENCE [LARGE SCALE GENOMIC DNA]</scope>
    <source>
        <strain evidence="8">USDA-D6B2</strain>
    </source>
</reference>
<keyword evidence="9" id="KW-1185">Reference proteome</keyword>
<evidence type="ECO:0000259" key="6">
    <source>
        <dbReference type="Pfam" id="PF17846"/>
    </source>
</evidence>
<evidence type="ECO:0000259" key="5">
    <source>
        <dbReference type="Pfam" id="PF03159"/>
    </source>
</evidence>
<dbReference type="InterPro" id="IPR027073">
    <property type="entry name" value="5_3_exoribonuclease"/>
</dbReference>
<proteinExistence type="inferred from homology"/>
<dbReference type="RefSeq" id="XP_067715909.1">
    <property type="nucleotide sequence ID" value="XM_067859808.1"/>
</dbReference>
<evidence type="ECO:0000256" key="2">
    <source>
        <dbReference type="ARBA" id="ARBA00022801"/>
    </source>
</evidence>
<dbReference type="CDD" id="cd18673">
    <property type="entry name" value="PIN_XRN1-2-like"/>
    <property type="match status" value="1"/>
</dbReference>
<keyword evidence="1" id="KW-0540">Nuclease</keyword>
<dbReference type="InterPro" id="IPR004859">
    <property type="entry name" value="Xrn1_N"/>
</dbReference>
<dbReference type="Gene3D" id="3.40.50.12390">
    <property type="match status" value="2"/>
</dbReference>
<dbReference type="EMBL" id="BPLF01000002">
    <property type="protein sequence ID" value="GIX63840.1"/>
    <property type="molecule type" value="Genomic_DNA"/>
</dbReference>
<comment type="caution">
    <text evidence="8">The sequence shown here is derived from an EMBL/GenBank/DDBJ whole genome shotgun (WGS) entry which is preliminary data.</text>
</comment>
<dbReference type="InterPro" id="IPR041412">
    <property type="entry name" value="Xrn1_helical"/>
</dbReference>
<feature type="domain" description="Xrn1 N-terminal" evidence="5">
    <location>
        <begin position="916"/>
        <end position="1136"/>
    </location>
</feature>
<evidence type="ECO:0000256" key="3">
    <source>
        <dbReference type="ARBA" id="ARBA00022839"/>
    </source>
</evidence>
<comment type="similarity">
    <text evidence="4">Belongs to the 5'-3' exonuclease family.</text>
</comment>
<keyword evidence="3" id="KW-0269">Exonuclease</keyword>
<evidence type="ECO:0000256" key="1">
    <source>
        <dbReference type="ARBA" id="ARBA00022722"/>
    </source>
</evidence>
<protein>
    <submittedName>
        <fullName evidence="8">5'-3' exoribonuclease 2</fullName>
    </submittedName>
</protein>
<evidence type="ECO:0000313" key="9">
    <source>
        <dbReference type="Proteomes" id="UP001497744"/>
    </source>
</evidence>
<dbReference type="Gene3D" id="1.25.40.1050">
    <property type="match status" value="1"/>
</dbReference>
<dbReference type="GO" id="GO:0004534">
    <property type="term" value="F:5'-3' RNA exonuclease activity"/>
    <property type="evidence" value="ECO:0007669"/>
    <property type="project" value="TreeGrafter"/>
</dbReference>
<keyword evidence="2" id="KW-0378">Hydrolase</keyword>
<dbReference type="GeneID" id="94195321"/>
<dbReference type="GO" id="GO:0005634">
    <property type="term" value="C:nucleus"/>
    <property type="evidence" value="ECO:0007669"/>
    <property type="project" value="TreeGrafter"/>
</dbReference>
<feature type="domain" description="Xrn1 helical" evidence="6">
    <location>
        <begin position="1183"/>
        <end position="1266"/>
    </location>
</feature>
<gene>
    <name evidence="8" type="ORF">BcabD6B2_32750</name>
</gene>